<dbReference type="EMBL" id="GEBQ01030994">
    <property type="protein sequence ID" value="JAT08983.1"/>
    <property type="molecule type" value="Transcribed_RNA"/>
</dbReference>
<feature type="compositionally biased region" description="Acidic residues" evidence="1">
    <location>
        <begin position="76"/>
        <end position="87"/>
    </location>
</feature>
<protein>
    <submittedName>
        <fullName evidence="2">Uncharacterized protein</fullName>
    </submittedName>
</protein>
<feature type="compositionally biased region" description="Basic residues" evidence="1">
    <location>
        <begin position="56"/>
        <end position="66"/>
    </location>
</feature>
<dbReference type="AlphaFoldDB" id="A0A1B6KC05"/>
<accession>A0A1B6KC05</accession>
<name>A0A1B6KC05_9HEMI</name>
<evidence type="ECO:0000313" key="2">
    <source>
        <dbReference type="EMBL" id="JAT08983.1"/>
    </source>
</evidence>
<organism evidence="2">
    <name type="scientific">Graphocephala atropunctata</name>
    <dbReference type="NCBI Taxonomy" id="36148"/>
    <lineage>
        <taxon>Eukaryota</taxon>
        <taxon>Metazoa</taxon>
        <taxon>Ecdysozoa</taxon>
        <taxon>Arthropoda</taxon>
        <taxon>Hexapoda</taxon>
        <taxon>Insecta</taxon>
        <taxon>Pterygota</taxon>
        <taxon>Neoptera</taxon>
        <taxon>Paraneoptera</taxon>
        <taxon>Hemiptera</taxon>
        <taxon>Auchenorrhyncha</taxon>
        <taxon>Membracoidea</taxon>
        <taxon>Cicadellidae</taxon>
        <taxon>Cicadellinae</taxon>
        <taxon>Cicadellini</taxon>
        <taxon>Graphocephala</taxon>
    </lineage>
</organism>
<feature type="region of interest" description="Disordered" evidence="1">
    <location>
        <begin position="34"/>
        <end position="89"/>
    </location>
</feature>
<proteinExistence type="predicted"/>
<reference evidence="2" key="1">
    <citation type="submission" date="2015-11" db="EMBL/GenBank/DDBJ databases">
        <title>De novo transcriptome assembly of four potential Pierce s Disease insect vectors from Arizona vineyards.</title>
        <authorList>
            <person name="Tassone E.E."/>
        </authorList>
    </citation>
    <scope>NUCLEOTIDE SEQUENCE</scope>
</reference>
<sequence>MHTLLNETPNEHVRNVIEELTCFWNNSGHVEGGVAPLTSQSHARHPYSPHHDGGGRPHHSQHRPHHDQREEPNDVNYEDEYDMEEPEEGKQQINFLDIPTETLPCPEALKHATDSPLTAETHHEAPRSISTPLLRLDLLLLLLLPFIRLLTT</sequence>
<evidence type="ECO:0000256" key="1">
    <source>
        <dbReference type="SAM" id="MobiDB-lite"/>
    </source>
</evidence>
<gene>
    <name evidence="2" type="ORF">g.28117</name>
</gene>